<evidence type="ECO:0000313" key="2">
    <source>
        <dbReference type="EMBL" id="GAC29113.1"/>
    </source>
</evidence>
<dbReference type="EMBL" id="BAEQ01000042">
    <property type="protein sequence ID" value="GAC29113.1"/>
    <property type="molecule type" value="Genomic_DNA"/>
</dbReference>
<name>K6ZJQ0_9ALTE</name>
<gene>
    <name evidence="2" type="ORF">GPAL_2252</name>
</gene>
<keyword evidence="1" id="KW-0732">Signal</keyword>
<reference evidence="3" key="1">
    <citation type="journal article" date="2014" name="Environ. Microbiol.">
        <title>Comparative genomics of the marine bacterial genus Glaciecola reveals the high degree of genomic diversity and genomic characteristic for cold adaptation.</title>
        <authorList>
            <person name="Qin Q.L."/>
            <person name="Xie B.B."/>
            <person name="Yu Y."/>
            <person name="Shu Y.L."/>
            <person name="Rong J.C."/>
            <person name="Zhang Y.J."/>
            <person name="Zhao D.L."/>
            <person name="Chen X.L."/>
            <person name="Zhang X.Y."/>
            <person name="Chen B."/>
            <person name="Zhou B.C."/>
            <person name="Zhang Y.Z."/>
        </authorList>
    </citation>
    <scope>NUCLEOTIDE SEQUENCE [LARGE SCALE GENOMIC DNA]</scope>
    <source>
        <strain evidence="3">ACAM 615</strain>
    </source>
</reference>
<evidence type="ECO:0000313" key="3">
    <source>
        <dbReference type="Proteomes" id="UP000006251"/>
    </source>
</evidence>
<feature type="signal peptide" evidence="1">
    <location>
        <begin position="1"/>
        <end position="22"/>
    </location>
</feature>
<sequence>MAASRFTLIAFLLIIPMHPVFSADDNLEYKVQTQLRFDDRSNREHRFQYRVRAYSAFHIPNSKWSINAFGVTGNEFSSSYNTIDSDISNHFKLRHIYFKHTGALGSKTEIGVIPTYKGRVSSSGLAKDGWIKGARHVYAYSSKTKFEMVLGELEDDQAETALDAFKKLNYVELEMSSYINDVSSYEISLERMTQANFVRAEYRLFLAHSPIYSFELISRVSTSKTKVVIGIEDSLTLFATDVAYYAYYSYVSDNFGARAELTEDFITTGHGLSIESDTALFNSKNWKAFARFDLFDQNSRFILGVGYTFE</sequence>
<dbReference type="RefSeq" id="WP_006011667.1">
    <property type="nucleotide sequence ID" value="NZ_AUAV01000014.1"/>
</dbReference>
<dbReference type="STRING" id="1121922.GCA_000428905_02632"/>
<evidence type="ECO:0008006" key="4">
    <source>
        <dbReference type="Google" id="ProtNLM"/>
    </source>
</evidence>
<accession>K6ZJQ0</accession>
<proteinExistence type="predicted"/>
<feature type="chain" id="PRO_5003900957" description="Porin domain-containing protein" evidence="1">
    <location>
        <begin position="23"/>
        <end position="310"/>
    </location>
</feature>
<dbReference type="Proteomes" id="UP000006251">
    <property type="component" value="Unassembled WGS sequence"/>
</dbReference>
<dbReference type="AlphaFoldDB" id="K6ZJQ0"/>
<protein>
    <recommendedName>
        <fullName evidence="4">Porin domain-containing protein</fullName>
    </recommendedName>
</protein>
<keyword evidence="3" id="KW-1185">Reference proteome</keyword>
<comment type="caution">
    <text evidence="2">The sequence shown here is derived from an EMBL/GenBank/DDBJ whole genome shotgun (WGS) entry which is preliminary data.</text>
</comment>
<dbReference type="OrthoDB" id="6335804at2"/>
<evidence type="ECO:0000256" key="1">
    <source>
        <dbReference type="SAM" id="SignalP"/>
    </source>
</evidence>
<organism evidence="2 3">
    <name type="scientific">Brumicola pallidula DSM 14239 = ACAM 615</name>
    <dbReference type="NCBI Taxonomy" id="1121922"/>
    <lineage>
        <taxon>Bacteria</taxon>
        <taxon>Pseudomonadati</taxon>
        <taxon>Pseudomonadota</taxon>
        <taxon>Gammaproteobacteria</taxon>
        <taxon>Alteromonadales</taxon>
        <taxon>Alteromonadaceae</taxon>
        <taxon>Brumicola</taxon>
    </lineage>
</organism>